<comment type="function">
    <text evidence="1 15">Mitochondrial GTPase involved in mitochondrial trafficking. Probably involved in control of anterograde transport of mitochondria and their subcellular distribution.</text>
</comment>
<dbReference type="InterPro" id="IPR013567">
    <property type="entry name" value="EF_hand_assoc_2"/>
</dbReference>
<dbReference type="Gene3D" id="3.40.50.300">
    <property type="entry name" value="P-loop containing nucleotide triphosphate hydrolases"/>
    <property type="match status" value="2"/>
</dbReference>
<name>A0AAV5REX9_STABA</name>
<keyword evidence="5" id="KW-0479">Metal-binding</keyword>
<evidence type="ECO:0000256" key="11">
    <source>
        <dbReference type="ARBA" id="ARBA00022989"/>
    </source>
</evidence>
<dbReference type="Proteomes" id="UP001362899">
    <property type="component" value="Unassembled WGS sequence"/>
</dbReference>
<evidence type="ECO:0000256" key="5">
    <source>
        <dbReference type="ARBA" id="ARBA00022723"/>
    </source>
</evidence>
<dbReference type="PROSITE" id="PS50222">
    <property type="entry name" value="EF_HAND_2"/>
    <property type="match status" value="1"/>
</dbReference>
<comment type="similarity">
    <text evidence="3 15">Belongs to the mitochondrial Rho GTPase family.</text>
</comment>
<keyword evidence="9 15" id="KW-0378">Hydrolase</keyword>
<dbReference type="InterPro" id="IPR013566">
    <property type="entry name" value="EF_hand_assoc_1"/>
</dbReference>
<evidence type="ECO:0000256" key="13">
    <source>
        <dbReference type="ARBA" id="ARBA00023134"/>
    </source>
</evidence>
<dbReference type="SMART" id="SM00173">
    <property type="entry name" value="RAS"/>
    <property type="match status" value="1"/>
</dbReference>
<evidence type="ECO:0000259" key="19">
    <source>
        <dbReference type="PROSITE" id="PS51423"/>
    </source>
</evidence>
<dbReference type="EMBL" id="BTGC01000003">
    <property type="protein sequence ID" value="GMM50095.1"/>
    <property type="molecule type" value="Genomic_DNA"/>
</dbReference>
<keyword evidence="7 15" id="KW-0547">Nucleotide-binding</keyword>
<evidence type="ECO:0000256" key="4">
    <source>
        <dbReference type="ARBA" id="ARBA00022692"/>
    </source>
</evidence>
<dbReference type="GO" id="GO:0007005">
    <property type="term" value="P:mitochondrion organization"/>
    <property type="evidence" value="ECO:0007669"/>
    <property type="project" value="InterPro"/>
</dbReference>
<reference evidence="20 21" key="1">
    <citation type="journal article" date="2023" name="Elife">
        <title>Identification of key yeast species and microbe-microbe interactions impacting larval growth of Drosophila in the wild.</title>
        <authorList>
            <person name="Mure A."/>
            <person name="Sugiura Y."/>
            <person name="Maeda R."/>
            <person name="Honda K."/>
            <person name="Sakurai N."/>
            <person name="Takahashi Y."/>
            <person name="Watada M."/>
            <person name="Katoh T."/>
            <person name="Gotoh A."/>
            <person name="Gotoh Y."/>
            <person name="Taniguchi I."/>
            <person name="Nakamura K."/>
            <person name="Hayashi T."/>
            <person name="Katayama T."/>
            <person name="Uemura T."/>
            <person name="Hattori Y."/>
        </authorList>
    </citation>
    <scope>NUCLEOTIDE SEQUENCE [LARGE SCALE GENOMIC DNA]</scope>
    <source>
        <strain evidence="20 21">SB-73</strain>
    </source>
</reference>
<organism evidence="20 21">
    <name type="scientific">Starmerella bacillaris</name>
    <name type="common">Yeast</name>
    <name type="synonym">Candida zemplinina</name>
    <dbReference type="NCBI Taxonomy" id="1247836"/>
    <lineage>
        <taxon>Eukaryota</taxon>
        <taxon>Fungi</taxon>
        <taxon>Dikarya</taxon>
        <taxon>Ascomycota</taxon>
        <taxon>Saccharomycotina</taxon>
        <taxon>Dipodascomycetes</taxon>
        <taxon>Dipodascales</taxon>
        <taxon>Trichomonascaceae</taxon>
        <taxon>Starmerella</taxon>
    </lineage>
</organism>
<dbReference type="SUPFAM" id="SSF47473">
    <property type="entry name" value="EF-hand"/>
    <property type="match status" value="1"/>
</dbReference>
<keyword evidence="11 17" id="KW-1133">Transmembrane helix</keyword>
<dbReference type="GO" id="GO:0005741">
    <property type="term" value="C:mitochondrial outer membrane"/>
    <property type="evidence" value="ECO:0007669"/>
    <property type="project" value="UniProtKB-SubCell"/>
</dbReference>
<keyword evidence="8 15" id="KW-1000">Mitochondrion outer membrane</keyword>
<accession>A0AAV5REX9</accession>
<dbReference type="InterPro" id="IPR011992">
    <property type="entry name" value="EF-hand-dom_pair"/>
</dbReference>
<dbReference type="Pfam" id="PF08356">
    <property type="entry name" value="EF_assoc_2"/>
    <property type="match status" value="1"/>
</dbReference>
<dbReference type="GO" id="GO:0003924">
    <property type="term" value="F:GTPase activity"/>
    <property type="evidence" value="ECO:0007669"/>
    <property type="project" value="InterPro"/>
</dbReference>
<feature type="region of interest" description="Disordered" evidence="16">
    <location>
        <begin position="114"/>
        <end position="142"/>
    </location>
</feature>
<proteinExistence type="inferred from homology"/>
<dbReference type="Pfam" id="PF00071">
    <property type="entry name" value="Ras"/>
    <property type="match status" value="1"/>
</dbReference>
<dbReference type="PANTHER" id="PTHR46819">
    <property type="entry name" value="EF-HAND CALCIUM-BINDING DOMAIN-CONTAINING PROTEIN 7"/>
    <property type="match status" value="1"/>
</dbReference>
<evidence type="ECO:0000256" key="16">
    <source>
        <dbReference type="SAM" id="MobiDB-lite"/>
    </source>
</evidence>
<keyword evidence="4 17" id="KW-0812">Transmembrane</keyword>
<feature type="transmembrane region" description="Helical" evidence="17">
    <location>
        <begin position="652"/>
        <end position="671"/>
    </location>
</feature>
<keyword evidence="14 15" id="KW-0472">Membrane</keyword>
<feature type="domain" description="Miro" evidence="19">
    <location>
        <begin position="460"/>
        <end position="633"/>
    </location>
</feature>
<keyword evidence="12 15" id="KW-0496">Mitochondrion</keyword>
<evidence type="ECO:0000256" key="14">
    <source>
        <dbReference type="ARBA" id="ARBA00023136"/>
    </source>
</evidence>
<comment type="subcellular location">
    <subcellularLocation>
        <location evidence="2 15">Mitochondrion outer membrane</location>
        <topology evidence="2 15">Single-pass type IV membrane protein</topology>
    </subcellularLocation>
</comment>
<evidence type="ECO:0000256" key="9">
    <source>
        <dbReference type="ARBA" id="ARBA00022801"/>
    </source>
</evidence>
<evidence type="ECO:0000256" key="2">
    <source>
        <dbReference type="ARBA" id="ARBA00004200"/>
    </source>
</evidence>
<keyword evidence="10 15" id="KW-0106">Calcium</keyword>
<evidence type="ECO:0000256" key="8">
    <source>
        <dbReference type="ARBA" id="ARBA00022787"/>
    </source>
</evidence>
<keyword evidence="13 15" id="KW-0342">GTP-binding</keyword>
<dbReference type="PRINTS" id="PR00449">
    <property type="entry name" value="RASTRNSFRMNG"/>
</dbReference>
<gene>
    <name evidence="20" type="ORF">DASB73_010530</name>
</gene>
<dbReference type="Gene3D" id="1.10.238.10">
    <property type="entry name" value="EF-hand"/>
    <property type="match status" value="2"/>
</dbReference>
<dbReference type="InterPro" id="IPR002048">
    <property type="entry name" value="EF_hand_dom"/>
</dbReference>
<evidence type="ECO:0000256" key="17">
    <source>
        <dbReference type="SAM" id="Phobius"/>
    </source>
</evidence>
<evidence type="ECO:0000256" key="15">
    <source>
        <dbReference type="PIRNR" id="PIRNR037488"/>
    </source>
</evidence>
<comment type="caution">
    <text evidence="20">The sequence shown here is derived from an EMBL/GenBank/DDBJ whole genome shotgun (WGS) entry which is preliminary data.</text>
</comment>
<dbReference type="Pfam" id="PF08355">
    <property type="entry name" value="EF_assoc_1"/>
    <property type="match status" value="1"/>
</dbReference>
<evidence type="ECO:0000256" key="7">
    <source>
        <dbReference type="ARBA" id="ARBA00022741"/>
    </source>
</evidence>
<evidence type="ECO:0000313" key="21">
    <source>
        <dbReference type="Proteomes" id="UP001362899"/>
    </source>
</evidence>
<dbReference type="PIRSF" id="PIRSF037488">
    <property type="entry name" value="Mt_Rho_GTPase"/>
    <property type="match status" value="1"/>
</dbReference>
<dbReference type="InterPro" id="IPR052266">
    <property type="entry name" value="Miro-EF-hand_domain"/>
</dbReference>
<dbReference type="InterPro" id="IPR001806">
    <property type="entry name" value="Small_GTPase"/>
</dbReference>
<evidence type="ECO:0000259" key="18">
    <source>
        <dbReference type="PROSITE" id="PS50222"/>
    </source>
</evidence>
<sequence>MRVVVIGDDGVGKSTFITCLFKNRFVNNIENVLPPLFFPRPNGSIVQVIDTSPKPELQSSLLSEIRHASCILLMFSDTYTAERVSLFWLPFLRTSGVNKPIILCQNKQDDLDSEYLDNSGNHGNSESSENLGNSGSSENVSSIDRSYLDANETDEAFEDAVQLMREYKEISCFIKTSAKTRTNINEAFYLCQSSVLYPLAPLFDASTRQLKPLTVKALSNIFFLYDEHQTGLLSRNAIQRLQKRVFETNLNDDEHNVILANLANAENGPELYVINGSITLAGFLALMCMYCEQGRHETVWSVLRRYHYTDSLSLDDAYLYPNVQVNEMSHVELSPDGYQFLVDLFTLFDKDNDGGLNQRELNDLFTPTPGLPKFWTTSGFPNSCLKNDVGNLTLQGWLAQWSMFVFLDHKTALSYLAMLGFTIKSKSSEVDLRNAIKVTKQGRKRNPNSRMYRSSVIKDRQVFNCYVLGSKGSGKSSLLASFLGVPESSSVAVNSVEMPGGKQCYLILQEVNESVLTSESAMADCDVLCLCYDSSDPDSFAYLEKLFLDARLGASTAEIHQPKQTAQSRSLLVEVPLVFAALKADLDRVQQRCMLQPEDFALKIGLSDPMHLSTAWPSSLNALFAQLVEVATHPGKGTIVPQYEDVVTPAKMALEVGVIAVTAIAIAIYALRRKP</sequence>
<dbReference type="SUPFAM" id="SSF52540">
    <property type="entry name" value="P-loop containing nucleoside triphosphate hydrolases"/>
    <property type="match status" value="2"/>
</dbReference>
<dbReference type="PANTHER" id="PTHR46819:SF1">
    <property type="entry name" value="EF-HAND CALCIUM-BINDING DOMAIN-CONTAINING PROTEIN 7"/>
    <property type="match status" value="1"/>
</dbReference>
<dbReference type="PROSITE" id="PS51423">
    <property type="entry name" value="MIRO"/>
    <property type="match status" value="1"/>
</dbReference>
<evidence type="ECO:0000256" key="6">
    <source>
        <dbReference type="ARBA" id="ARBA00022737"/>
    </source>
</evidence>
<keyword evidence="21" id="KW-1185">Reference proteome</keyword>
<keyword evidence="6" id="KW-0677">Repeat</keyword>
<dbReference type="GO" id="GO:0005509">
    <property type="term" value="F:calcium ion binding"/>
    <property type="evidence" value="ECO:0007669"/>
    <property type="project" value="InterPro"/>
</dbReference>
<dbReference type="InterPro" id="IPR021181">
    <property type="entry name" value="Miro"/>
</dbReference>
<dbReference type="InterPro" id="IPR027417">
    <property type="entry name" value="P-loop_NTPase"/>
</dbReference>
<evidence type="ECO:0000313" key="20">
    <source>
        <dbReference type="EMBL" id="GMM50095.1"/>
    </source>
</evidence>
<feature type="domain" description="EF-hand" evidence="18">
    <location>
        <begin position="336"/>
        <end position="371"/>
    </location>
</feature>
<evidence type="ECO:0000256" key="12">
    <source>
        <dbReference type="ARBA" id="ARBA00023128"/>
    </source>
</evidence>
<dbReference type="AlphaFoldDB" id="A0AAV5REX9"/>
<evidence type="ECO:0000256" key="3">
    <source>
        <dbReference type="ARBA" id="ARBA00007981"/>
    </source>
</evidence>
<dbReference type="EC" id="3.6.5.-" evidence="15"/>
<protein>
    <recommendedName>
        <fullName evidence="15">Mitochondrial Rho GTPase</fullName>
        <ecNumber evidence="15">3.6.5.-</ecNumber>
    </recommendedName>
</protein>
<evidence type="ECO:0000256" key="10">
    <source>
        <dbReference type="ARBA" id="ARBA00022837"/>
    </source>
</evidence>
<dbReference type="GO" id="GO:0005525">
    <property type="term" value="F:GTP binding"/>
    <property type="evidence" value="ECO:0007669"/>
    <property type="project" value="UniProtKB-KW"/>
</dbReference>
<dbReference type="InterPro" id="IPR020860">
    <property type="entry name" value="MIRO_dom"/>
</dbReference>
<evidence type="ECO:0000256" key="1">
    <source>
        <dbReference type="ARBA" id="ARBA00003481"/>
    </source>
</evidence>
<feature type="compositionally biased region" description="Low complexity" evidence="16">
    <location>
        <begin position="118"/>
        <end position="142"/>
    </location>
</feature>